<sequence>MAQNIPSEKCDFINTEINHDLGPSSGGPVKIDSIHKKTDFVQSSRIDTPCNLPIVGSNWFKDDPGSFKYVVGYEPSQLYDKDFKPTSNDGILITCVVKTESGNQNVKIRKYHQDHDSYTNFQDKNLFHMFDDCEGNPNSNGSVDAFFVIDTGDKLGHLLGDNSLTNQKSTGGLSPLSFQNYTINVVHSTVTMGDSAGKNWPHSPKFDKIFNKYNGKPNVIGFDERVPCHLCSWLVTKNIMVGNLSEGAQIPKQDFMSDYTINANYMITKPYSYQNWTHPTIPQMNYNTTNPKKENNKPSVQNWLKTSANLDIIESNVADAPGSISLENKRSISLNVQKKRSGDHLQILFAKYLYKFKNDLNIQKPDNYPSKEEKRQLFATKTDDYYKKNTFFITGDWPACAFAIYNKINTVMFYKQKDKTQSCFLVFTF</sequence>
<proteinExistence type="predicted"/>
<name>A0A6C0BTF4_9ZZZZ</name>
<evidence type="ECO:0000313" key="1">
    <source>
        <dbReference type="EMBL" id="QHS95292.1"/>
    </source>
</evidence>
<dbReference type="AlphaFoldDB" id="A0A6C0BTF4"/>
<reference evidence="1" key="1">
    <citation type="journal article" date="2020" name="Nature">
        <title>Giant virus diversity and host interactions through global metagenomics.</title>
        <authorList>
            <person name="Schulz F."/>
            <person name="Roux S."/>
            <person name="Paez-Espino D."/>
            <person name="Jungbluth S."/>
            <person name="Walsh D.A."/>
            <person name="Denef V.J."/>
            <person name="McMahon K.D."/>
            <person name="Konstantinidis K.T."/>
            <person name="Eloe-Fadrosh E.A."/>
            <person name="Kyrpides N.C."/>
            <person name="Woyke T."/>
        </authorList>
    </citation>
    <scope>NUCLEOTIDE SEQUENCE</scope>
    <source>
        <strain evidence="1">GVMAG-M-3300018428-35</strain>
    </source>
</reference>
<accession>A0A6C0BTF4</accession>
<protein>
    <submittedName>
        <fullName evidence="1">Uncharacterized protein</fullName>
    </submittedName>
</protein>
<dbReference type="EMBL" id="MN739246">
    <property type="protein sequence ID" value="QHS95292.1"/>
    <property type="molecule type" value="Genomic_DNA"/>
</dbReference>
<organism evidence="1">
    <name type="scientific">viral metagenome</name>
    <dbReference type="NCBI Taxonomy" id="1070528"/>
    <lineage>
        <taxon>unclassified sequences</taxon>
        <taxon>metagenomes</taxon>
        <taxon>organismal metagenomes</taxon>
    </lineage>
</organism>